<dbReference type="AlphaFoldDB" id="A0AAW0K175"/>
<keyword evidence="1" id="KW-0813">Transport</keyword>
<comment type="caution">
    <text evidence="3">The sequence shown here is derived from an EMBL/GenBank/DDBJ whole genome shotgun (WGS) entry which is preliminary data.</text>
</comment>
<evidence type="ECO:0000313" key="4">
    <source>
        <dbReference type="Proteomes" id="UP000237347"/>
    </source>
</evidence>
<dbReference type="Pfam" id="PF12624">
    <property type="entry name" value="VPS13_N"/>
    <property type="match status" value="1"/>
</dbReference>
<organism evidence="3 4">
    <name type="scientific">Quercus suber</name>
    <name type="common">Cork oak</name>
    <dbReference type="NCBI Taxonomy" id="58331"/>
    <lineage>
        <taxon>Eukaryota</taxon>
        <taxon>Viridiplantae</taxon>
        <taxon>Streptophyta</taxon>
        <taxon>Embryophyta</taxon>
        <taxon>Tracheophyta</taxon>
        <taxon>Spermatophyta</taxon>
        <taxon>Magnoliopsida</taxon>
        <taxon>eudicotyledons</taxon>
        <taxon>Gunneridae</taxon>
        <taxon>Pentapetalae</taxon>
        <taxon>rosids</taxon>
        <taxon>fabids</taxon>
        <taxon>Fagales</taxon>
        <taxon>Fagaceae</taxon>
        <taxon>Quercus</taxon>
    </lineage>
</organism>
<dbReference type="InterPro" id="IPR026854">
    <property type="entry name" value="VPS13_N"/>
</dbReference>
<dbReference type="PANTHER" id="PTHR16166">
    <property type="entry name" value="VACUOLAR PROTEIN SORTING-ASSOCIATED PROTEIN VPS13"/>
    <property type="match status" value="1"/>
</dbReference>
<sequence>MFEKVFRPLLLGYIGRYIKDIPIDQLKIDIWKGKVFSLELENVELNLEAFDYLQLPFALKQGRVGKLSINIPWTMLGRESIIITLEDVFVCASQRDDQEVISMFLLKKKALFDNMGKNRSPDVTCNAMFLISFKVPK</sequence>
<dbReference type="PANTHER" id="PTHR16166:SF143">
    <property type="entry name" value="PROTEIN SORTING-ASSOCIATED PROTEIN, PUTATIVE (DUF1162)-RELATED"/>
    <property type="match status" value="1"/>
</dbReference>
<accession>A0AAW0K175</accession>
<keyword evidence="4" id="KW-1185">Reference proteome</keyword>
<protein>
    <submittedName>
        <fullName evidence="3">Vacuolar protein sorting-associated protein 13f</fullName>
    </submittedName>
</protein>
<feature type="domain" description="Chorein N-terminal" evidence="2">
    <location>
        <begin position="1"/>
        <end position="96"/>
    </location>
</feature>
<dbReference type="GO" id="GO:0006623">
    <property type="term" value="P:protein targeting to vacuole"/>
    <property type="evidence" value="ECO:0007669"/>
    <property type="project" value="TreeGrafter"/>
</dbReference>
<dbReference type="Proteomes" id="UP000237347">
    <property type="component" value="Unassembled WGS sequence"/>
</dbReference>
<evidence type="ECO:0000256" key="1">
    <source>
        <dbReference type="ARBA" id="ARBA00022448"/>
    </source>
</evidence>
<gene>
    <name evidence="3" type="primary">vps13F</name>
    <name evidence="3" type="ORF">CFP56_026697</name>
</gene>
<dbReference type="InterPro" id="IPR026847">
    <property type="entry name" value="VPS13"/>
</dbReference>
<proteinExistence type="predicted"/>
<reference evidence="3 4" key="1">
    <citation type="journal article" date="2018" name="Sci. Data">
        <title>The draft genome sequence of cork oak.</title>
        <authorList>
            <person name="Ramos A.M."/>
            <person name="Usie A."/>
            <person name="Barbosa P."/>
            <person name="Barros P.M."/>
            <person name="Capote T."/>
            <person name="Chaves I."/>
            <person name="Simoes F."/>
            <person name="Abreu I."/>
            <person name="Carrasquinho I."/>
            <person name="Faro C."/>
            <person name="Guimaraes J.B."/>
            <person name="Mendonca D."/>
            <person name="Nobrega F."/>
            <person name="Rodrigues L."/>
            <person name="Saibo N.J.M."/>
            <person name="Varela M.C."/>
            <person name="Egas C."/>
            <person name="Matos J."/>
            <person name="Miguel C.M."/>
            <person name="Oliveira M.M."/>
            <person name="Ricardo C.P."/>
            <person name="Goncalves S."/>
        </authorList>
    </citation>
    <scope>NUCLEOTIDE SEQUENCE [LARGE SCALE GENOMIC DNA]</scope>
    <source>
        <strain evidence="4">cv. HL8</strain>
    </source>
</reference>
<evidence type="ECO:0000259" key="2">
    <source>
        <dbReference type="Pfam" id="PF12624"/>
    </source>
</evidence>
<evidence type="ECO:0000313" key="3">
    <source>
        <dbReference type="EMBL" id="KAK7832241.1"/>
    </source>
</evidence>
<dbReference type="GO" id="GO:0045053">
    <property type="term" value="P:protein retention in Golgi apparatus"/>
    <property type="evidence" value="ECO:0007669"/>
    <property type="project" value="TreeGrafter"/>
</dbReference>
<dbReference type="EMBL" id="PKMF04000429">
    <property type="protein sequence ID" value="KAK7832241.1"/>
    <property type="molecule type" value="Genomic_DNA"/>
</dbReference>
<name>A0AAW0K175_QUESU</name>